<organism evidence="9 10">
    <name type="scientific">Lupinus albus</name>
    <name type="common">White lupine</name>
    <name type="synonym">Lupinus termis</name>
    <dbReference type="NCBI Taxonomy" id="3870"/>
    <lineage>
        <taxon>Eukaryota</taxon>
        <taxon>Viridiplantae</taxon>
        <taxon>Streptophyta</taxon>
        <taxon>Embryophyta</taxon>
        <taxon>Tracheophyta</taxon>
        <taxon>Spermatophyta</taxon>
        <taxon>Magnoliopsida</taxon>
        <taxon>eudicotyledons</taxon>
        <taxon>Gunneridae</taxon>
        <taxon>Pentapetalae</taxon>
        <taxon>rosids</taxon>
        <taxon>fabids</taxon>
        <taxon>Fabales</taxon>
        <taxon>Fabaceae</taxon>
        <taxon>Papilionoideae</taxon>
        <taxon>50 kb inversion clade</taxon>
        <taxon>genistoids sensu lato</taxon>
        <taxon>core genistoids</taxon>
        <taxon>Genisteae</taxon>
        <taxon>Lupinus</taxon>
    </lineage>
</organism>
<evidence type="ECO:0000256" key="1">
    <source>
        <dbReference type="ARBA" id="ARBA00000707"/>
    </source>
</evidence>
<evidence type="ECO:0000256" key="7">
    <source>
        <dbReference type="ARBA" id="ARBA00022807"/>
    </source>
</evidence>
<evidence type="ECO:0000259" key="8">
    <source>
        <dbReference type="PROSITE" id="PS50235"/>
    </source>
</evidence>
<evidence type="ECO:0000313" key="9">
    <source>
        <dbReference type="EMBL" id="KAE9601297.1"/>
    </source>
</evidence>
<evidence type="ECO:0000256" key="3">
    <source>
        <dbReference type="ARBA" id="ARBA00012759"/>
    </source>
</evidence>
<dbReference type="AlphaFoldDB" id="A0A6A4PII6"/>
<dbReference type="EMBL" id="WOCE01000013">
    <property type="protein sequence ID" value="KAE9601297.1"/>
    <property type="molecule type" value="Genomic_DNA"/>
</dbReference>
<protein>
    <recommendedName>
        <fullName evidence="3">ubiquitinyl hydrolase 1</fullName>
        <ecNumber evidence="3">3.4.19.12</ecNumber>
    </recommendedName>
</protein>
<evidence type="ECO:0000256" key="6">
    <source>
        <dbReference type="ARBA" id="ARBA00022801"/>
    </source>
</evidence>
<dbReference type="Pfam" id="PF00443">
    <property type="entry name" value="UCH"/>
    <property type="match status" value="1"/>
</dbReference>
<evidence type="ECO:0000313" key="10">
    <source>
        <dbReference type="Proteomes" id="UP000447434"/>
    </source>
</evidence>
<evidence type="ECO:0000256" key="4">
    <source>
        <dbReference type="ARBA" id="ARBA00022670"/>
    </source>
</evidence>
<dbReference type="InterPro" id="IPR028889">
    <property type="entry name" value="USP"/>
</dbReference>
<keyword evidence="5" id="KW-0833">Ubl conjugation pathway</keyword>
<evidence type="ECO:0000256" key="5">
    <source>
        <dbReference type="ARBA" id="ARBA00022786"/>
    </source>
</evidence>
<dbReference type="GO" id="GO:0004843">
    <property type="term" value="F:cysteine-type deubiquitinase activity"/>
    <property type="evidence" value="ECO:0007669"/>
    <property type="project" value="UniProtKB-EC"/>
</dbReference>
<dbReference type="EC" id="3.4.19.12" evidence="3"/>
<dbReference type="GO" id="GO:0005829">
    <property type="term" value="C:cytosol"/>
    <property type="evidence" value="ECO:0007669"/>
    <property type="project" value="TreeGrafter"/>
</dbReference>
<dbReference type="Gene3D" id="3.90.70.10">
    <property type="entry name" value="Cysteine proteinases"/>
    <property type="match status" value="1"/>
</dbReference>
<dbReference type="InterPro" id="IPR050164">
    <property type="entry name" value="Peptidase_C19"/>
</dbReference>
<dbReference type="PROSITE" id="PS50235">
    <property type="entry name" value="USP_3"/>
    <property type="match status" value="1"/>
</dbReference>
<dbReference type="PANTHER" id="PTHR24006:SF888">
    <property type="entry name" value="UBIQUITIN CARBOXYL-TERMINAL HYDROLASE 30"/>
    <property type="match status" value="1"/>
</dbReference>
<comment type="caution">
    <text evidence="9">The sequence shown here is derived from an EMBL/GenBank/DDBJ whole genome shotgun (WGS) entry which is preliminary data.</text>
</comment>
<dbReference type="InterPro" id="IPR001394">
    <property type="entry name" value="Peptidase_C19_UCH"/>
</dbReference>
<dbReference type="GO" id="GO:0005634">
    <property type="term" value="C:nucleus"/>
    <property type="evidence" value="ECO:0007669"/>
    <property type="project" value="TreeGrafter"/>
</dbReference>
<dbReference type="PROSITE" id="PS00973">
    <property type="entry name" value="USP_2"/>
    <property type="match status" value="1"/>
</dbReference>
<keyword evidence="4" id="KW-0645">Protease</keyword>
<keyword evidence="10" id="KW-1185">Reference proteome</keyword>
<dbReference type="Proteomes" id="UP000447434">
    <property type="component" value="Chromosome 13"/>
</dbReference>
<keyword evidence="6 9" id="KW-0378">Hydrolase</keyword>
<dbReference type="InterPro" id="IPR038765">
    <property type="entry name" value="Papain-like_cys_pep_sf"/>
</dbReference>
<reference evidence="10" key="1">
    <citation type="journal article" date="2020" name="Nat. Commun.">
        <title>Genome sequence of the cluster root forming white lupin.</title>
        <authorList>
            <person name="Hufnagel B."/>
            <person name="Marques A."/>
            <person name="Soriano A."/>
            <person name="Marques L."/>
            <person name="Divol F."/>
            <person name="Doumas P."/>
            <person name="Sallet E."/>
            <person name="Mancinotti D."/>
            <person name="Carrere S."/>
            <person name="Marande W."/>
            <person name="Arribat S."/>
            <person name="Keller J."/>
            <person name="Huneau C."/>
            <person name="Blein T."/>
            <person name="Aime D."/>
            <person name="Laguerre M."/>
            <person name="Taylor J."/>
            <person name="Schubert V."/>
            <person name="Nelson M."/>
            <person name="Geu-Flores F."/>
            <person name="Crespi M."/>
            <person name="Gallardo-Guerrero K."/>
            <person name="Delaux P.-M."/>
            <person name="Salse J."/>
            <person name="Berges H."/>
            <person name="Guyot R."/>
            <person name="Gouzy J."/>
            <person name="Peret B."/>
        </authorList>
    </citation>
    <scope>NUCLEOTIDE SEQUENCE [LARGE SCALE GENOMIC DNA]</scope>
    <source>
        <strain evidence="10">cv. Amiga</strain>
    </source>
</reference>
<name>A0A6A4PII6_LUPAL</name>
<proteinExistence type="inferred from homology"/>
<dbReference type="GO" id="GO:0016579">
    <property type="term" value="P:protein deubiquitination"/>
    <property type="evidence" value="ECO:0007669"/>
    <property type="project" value="InterPro"/>
</dbReference>
<accession>A0A6A4PII6</accession>
<comment type="catalytic activity">
    <reaction evidence="1">
        <text>Thiol-dependent hydrolysis of ester, thioester, amide, peptide and isopeptide bonds formed by the C-terminal Gly of ubiquitin (a 76-residue protein attached to proteins as an intracellular targeting signal).</text>
        <dbReference type="EC" id="3.4.19.12"/>
    </reaction>
</comment>
<evidence type="ECO:0000256" key="2">
    <source>
        <dbReference type="ARBA" id="ARBA00009085"/>
    </source>
</evidence>
<dbReference type="PANTHER" id="PTHR24006">
    <property type="entry name" value="UBIQUITIN CARBOXYL-TERMINAL HYDROLASE"/>
    <property type="match status" value="1"/>
</dbReference>
<comment type="similarity">
    <text evidence="2">Belongs to the peptidase C19 family.</text>
</comment>
<sequence length="208" mass="23036">MNAFGESIKLQGHASFPLILDIFPFMTTSLGVKIQDVDVQNLPLNLLSDRRSSLPNHRNMQSERSTLKFSGIFGAATEQINSDDLIDAGIVSSKNGQTLLNNTLFPCSEGSSESIQLDMHMQPTDKVNVSCSPNSNETCLYRLVSVVEHFGKAGSGHYTVYRCVESSEDVSDNQTPLRWFCVSDSQVHTVSEEDVLSCEASMLFYERI</sequence>
<dbReference type="GO" id="GO:0006508">
    <property type="term" value="P:proteolysis"/>
    <property type="evidence" value="ECO:0007669"/>
    <property type="project" value="UniProtKB-KW"/>
</dbReference>
<dbReference type="SUPFAM" id="SSF54001">
    <property type="entry name" value="Cysteine proteinases"/>
    <property type="match status" value="1"/>
</dbReference>
<dbReference type="OrthoDB" id="2248014at2759"/>
<gene>
    <name evidence="9" type="ORF">Lalb_Chr13g0296301</name>
</gene>
<feature type="domain" description="USP" evidence="8">
    <location>
        <begin position="1"/>
        <end position="208"/>
    </location>
</feature>
<dbReference type="InterPro" id="IPR018200">
    <property type="entry name" value="USP_CS"/>
</dbReference>
<keyword evidence="7" id="KW-0788">Thiol protease</keyword>